<dbReference type="PANTHER" id="PTHR43065:SF10">
    <property type="entry name" value="PEROXIDE STRESS-ACTIVATED HISTIDINE KINASE MAK3"/>
    <property type="match status" value="1"/>
</dbReference>
<sequence length="571" mass="62561">MELPPDSRTLPALYRISSLAGRKDEPRAILLAILKAVIEAVGATSGDISLLNPDTGKLEIEIADETNSAGYDDLSLRLGQGITGWVAFHGRPQLVHDVGLDPRYVRVRDNVRTEMVTPMIGSNGQVMGVINVDGEEPGCFNDTDLELMLILTEEATSVMERHWELQNLRGKERQLQSLISIGQTLVTKLEPEDLFNSLTQDARSITAARACALYLHEPETSGGAARLVAYDGPTPTTLPEGALPLDSCLVASAIHTRRAVEFSNVQSREFVDVIDLPREASLRSILATPLQIEDEIIGVLAIFTDTTHRFNNDEKRLVRALASLGAVALQNSRLYARVFQSEATLRKNEQLTTLGLLAAEIAHEIRNPLTVLKLLFSTLRLEYPDDDPRKTDVRVITEKLDQLEAIVSRVLNFAKAPSSLHSRWNVTDIIEDTLVLIRLKLTQGKIHLRFEPPDIPLVIDVNKGQLQQVLLNLLLNATQVMPNGGTITVSTSVETRAEGGRQVCISVTDTGPGIHPSMRDRIFDSFLSGRPDGTGLGLSIAKRILVSHHGDLELRSTGPEGTTMALLLPLA</sequence>
<name>A0ABZ1C7R5_9BACT</name>
<dbReference type="Gene3D" id="3.30.450.40">
    <property type="match status" value="2"/>
</dbReference>
<evidence type="ECO:0000256" key="4">
    <source>
        <dbReference type="ARBA" id="ARBA00022679"/>
    </source>
</evidence>
<dbReference type="SUPFAM" id="SSF55781">
    <property type="entry name" value="GAF domain-like"/>
    <property type="match status" value="2"/>
</dbReference>
<organism evidence="10 11">
    <name type="scientific">Actomonas aquatica</name>
    <dbReference type="NCBI Taxonomy" id="2866162"/>
    <lineage>
        <taxon>Bacteria</taxon>
        <taxon>Pseudomonadati</taxon>
        <taxon>Verrucomicrobiota</taxon>
        <taxon>Opitutia</taxon>
        <taxon>Opitutales</taxon>
        <taxon>Opitutaceae</taxon>
        <taxon>Actomonas</taxon>
    </lineage>
</organism>
<dbReference type="Proteomes" id="UP000738431">
    <property type="component" value="Chromosome"/>
</dbReference>
<keyword evidence="11" id="KW-1185">Reference proteome</keyword>
<dbReference type="RefSeq" id="WP_221030353.1">
    <property type="nucleotide sequence ID" value="NZ_CP139781.1"/>
</dbReference>
<dbReference type="SMART" id="SM00387">
    <property type="entry name" value="HATPase_c"/>
    <property type="match status" value="1"/>
</dbReference>
<dbReference type="CDD" id="cd00082">
    <property type="entry name" value="HisKA"/>
    <property type="match status" value="1"/>
</dbReference>
<gene>
    <name evidence="10" type="ORF">K1X11_021930</name>
</gene>
<dbReference type="EMBL" id="CP139781">
    <property type="protein sequence ID" value="WRQ87483.1"/>
    <property type="molecule type" value="Genomic_DNA"/>
</dbReference>
<dbReference type="Pfam" id="PF02518">
    <property type="entry name" value="HATPase_c"/>
    <property type="match status" value="1"/>
</dbReference>
<keyword evidence="7" id="KW-0067">ATP-binding</keyword>
<dbReference type="Gene3D" id="3.30.565.10">
    <property type="entry name" value="Histidine kinase-like ATPase, C-terminal domain"/>
    <property type="match status" value="1"/>
</dbReference>
<feature type="domain" description="Histidine kinase" evidence="9">
    <location>
        <begin position="360"/>
        <end position="571"/>
    </location>
</feature>
<dbReference type="InterPro" id="IPR029016">
    <property type="entry name" value="GAF-like_dom_sf"/>
</dbReference>
<evidence type="ECO:0000259" key="9">
    <source>
        <dbReference type="PROSITE" id="PS50109"/>
    </source>
</evidence>
<dbReference type="SUPFAM" id="SSF55874">
    <property type="entry name" value="ATPase domain of HSP90 chaperone/DNA topoisomerase II/histidine kinase"/>
    <property type="match status" value="1"/>
</dbReference>
<protein>
    <recommendedName>
        <fullName evidence="2">histidine kinase</fullName>
        <ecNumber evidence="2">2.7.13.3</ecNumber>
    </recommendedName>
</protein>
<proteinExistence type="predicted"/>
<accession>A0ABZ1C7R5</accession>
<dbReference type="InterPro" id="IPR003018">
    <property type="entry name" value="GAF"/>
</dbReference>
<dbReference type="InterPro" id="IPR003661">
    <property type="entry name" value="HisK_dim/P_dom"/>
</dbReference>
<dbReference type="Pfam" id="PF00512">
    <property type="entry name" value="HisKA"/>
    <property type="match status" value="1"/>
</dbReference>
<dbReference type="PANTHER" id="PTHR43065">
    <property type="entry name" value="SENSOR HISTIDINE KINASE"/>
    <property type="match status" value="1"/>
</dbReference>
<dbReference type="Gene3D" id="1.10.287.130">
    <property type="match status" value="1"/>
</dbReference>
<dbReference type="SMART" id="SM00388">
    <property type="entry name" value="HisKA"/>
    <property type="match status" value="1"/>
</dbReference>
<dbReference type="SUPFAM" id="SSF47384">
    <property type="entry name" value="Homodimeric domain of signal transducing histidine kinase"/>
    <property type="match status" value="1"/>
</dbReference>
<dbReference type="EC" id="2.7.13.3" evidence="2"/>
<dbReference type="PROSITE" id="PS50109">
    <property type="entry name" value="HIS_KIN"/>
    <property type="match status" value="1"/>
</dbReference>
<keyword evidence="3" id="KW-0597">Phosphoprotein</keyword>
<evidence type="ECO:0000256" key="5">
    <source>
        <dbReference type="ARBA" id="ARBA00022741"/>
    </source>
</evidence>
<reference evidence="10 11" key="1">
    <citation type="submission" date="2021-08" db="EMBL/GenBank/DDBJ databases">
        <authorList>
            <person name="Zhang D."/>
            <person name="Zhang A."/>
            <person name="Wang L."/>
        </authorList>
    </citation>
    <scope>NUCLEOTIDE SEQUENCE [LARGE SCALE GENOMIC DNA]</scope>
    <source>
        <strain evidence="10 11">WL0086</strain>
    </source>
</reference>
<dbReference type="PRINTS" id="PR00344">
    <property type="entry name" value="BCTRLSENSOR"/>
</dbReference>
<evidence type="ECO:0000256" key="6">
    <source>
        <dbReference type="ARBA" id="ARBA00022777"/>
    </source>
</evidence>
<dbReference type="InterPro" id="IPR036890">
    <property type="entry name" value="HATPase_C_sf"/>
</dbReference>
<dbReference type="SMART" id="SM00065">
    <property type="entry name" value="GAF"/>
    <property type="match status" value="2"/>
</dbReference>
<evidence type="ECO:0000313" key="10">
    <source>
        <dbReference type="EMBL" id="WRQ87483.1"/>
    </source>
</evidence>
<evidence type="ECO:0000256" key="3">
    <source>
        <dbReference type="ARBA" id="ARBA00022553"/>
    </source>
</evidence>
<keyword evidence="8" id="KW-0902">Two-component regulatory system</keyword>
<evidence type="ECO:0000313" key="11">
    <source>
        <dbReference type="Proteomes" id="UP000738431"/>
    </source>
</evidence>
<dbReference type="InterPro" id="IPR036097">
    <property type="entry name" value="HisK_dim/P_sf"/>
</dbReference>
<keyword evidence="5" id="KW-0547">Nucleotide-binding</keyword>
<evidence type="ECO:0000256" key="7">
    <source>
        <dbReference type="ARBA" id="ARBA00022840"/>
    </source>
</evidence>
<evidence type="ECO:0000256" key="2">
    <source>
        <dbReference type="ARBA" id="ARBA00012438"/>
    </source>
</evidence>
<dbReference type="InterPro" id="IPR004358">
    <property type="entry name" value="Sig_transdc_His_kin-like_C"/>
</dbReference>
<dbReference type="Pfam" id="PF13185">
    <property type="entry name" value="GAF_2"/>
    <property type="match status" value="2"/>
</dbReference>
<dbReference type="InterPro" id="IPR005467">
    <property type="entry name" value="His_kinase_dom"/>
</dbReference>
<reference evidence="10 11" key="2">
    <citation type="submission" date="2023-12" db="EMBL/GenBank/DDBJ databases">
        <title>Description of an unclassified Opitutus bacterium of Verrucomicrobiota.</title>
        <authorList>
            <person name="Zhang D.-F."/>
        </authorList>
    </citation>
    <scope>NUCLEOTIDE SEQUENCE [LARGE SCALE GENOMIC DNA]</scope>
    <source>
        <strain evidence="10 11">WL0086</strain>
    </source>
</reference>
<comment type="catalytic activity">
    <reaction evidence="1">
        <text>ATP + protein L-histidine = ADP + protein N-phospho-L-histidine.</text>
        <dbReference type="EC" id="2.7.13.3"/>
    </reaction>
</comment>
<keyword evidence="6" id="KW-0418">Kinase</keyword>
<evidence type="ECO:0000256" key="1">
    <source>
        <dbReference type="ARBA" id="ARBA00000085"/>
    </source>
</evidence>
<dbReference type="InterPro" id="IPR003594">
    <property type="entry name" value="HATPase_dom"/>
</dbReference>
<evidence type="ECO:0000256" key="8">
    <source>
        <dbReference type="ARBA" id="ARBA00023012"/>
    </source>
</evidence>
<keyword evidence="4" id="KW-0808">Transferase</keyword>